<comment type="caution">
    <text evidence="3">The sequence shown here is derived from an EMBL/GenBank/DDBJ whole genome shotgun (WGS) entry which is preliminary data.</text>
</comment>
<protein>
    <submittedName>
        <fullName evidence="3">Cyclic nucleotide-gated cation channel</fullName>
    </submittedName>
</protein>
<evidence type="ECO:0000313" key="3">
    <source>
        <dbReference type="EMBL" id="KUF89631.1"/>
    </source>
</evidence>
<proteinExistence type="predicted"/>
<feature type="domain" description="Helitron helicase-like" evidence="2">
    <location>
        <begin position="2"/>
        <end position="124"/>
    </location>
</feature>
<evidence type="ECO:0000256" key="1">
    <source>
        <dbReference type="SAM" id="MobiDB-lite"/>
    </source>
</evidence>
<name>A0A0W8CZQ8_PHYNI</name>
<sequence>MRARHDLFGYLQRFGVLQLFFTISPDSSGTYSIAVKNGDVPTAAIESANLALLPTRAERKQIAGENPMQCARYFESVVDTVIDDILGWDVARSRPKRGGGVFGVVRAFGAAAETQQAGDLHAHFAVWLYGFPRTWADLNDALTDTVFKARLAKFADAVMTTNFPALDEPKICPSASCGHQLHPIEVGVRAFRRPLPGQKAPATSARRAEGNTAIRTS</sequence>
<feature type="region of interest" description="Disordered" evidence="1">
    <location>
        <begin position="195"/>
        <end position="217"/>
    </location>
</feature>
<dbReference type="EMBL" id="LNFP01000777">
    <property type="protein sequence ID" value="KUF89631.1"/>
    <property type="molecule type" value="Genomic_DNA"/>
</dbReference>
<accession>A0A0W8CZQ8</accession>
<gene>
    <name evidence="3" type="ORF">AM588_10002344</name>
</gene>
<dbReference type="Pfam" id="PF14214">
    <property type="entry name" value="Helitron_like_N"/>
    <property type="match status" value="1"/>
</dbReference>
<evidence type="ECO:0000259" key="2">
    <source>
        <dbReference type="Pfam" id="PF14214"/>
    </source>
</evidence>
<organism evidence="3 4">
    <name type="scientific">Phytophthora nicotianae</name>
    <name type="common">Potato buckeye rot agent</name>
    <name type="synonym">Phytophthora parasitica</name>
    <dbReference type="NCBI Taxonomy" id="4792"/>
    <lineage>
        <taxon>Eukaryota</taxon>
        <taxon>Sar</taxon>
        <taxon>Stramenopiles</taxon>
        <taxon>Oomycota</taxon>
        <taxon>Peronosporomycetes</taxon>
        <taxon>Peronosporales</taxon>
        <taxon>Peronosporaceae</taxon>
        <taxon>Phytophthora</taxon>
    </lineage>
</organism>
<dbReference type="AlphaFoldDB" id="A0A0W8CZQ8"/>
<evidence type="ECO:0000313" key="4">
    <source>
        <dbReference type="Proteomes" id="UP000054636"/>
    </source>
</evidence>
<dbReference type="InterPro" id="IPR025476">
    <property type="entry name" value="Helitron_helicase-like"/>
</dbReference>
<reference evidence="3 4" key="1">
    <citation type="submission" date="2015-11" db="EMBL/GenBank/DDBJ databases">
        <title>Genomes and virulence difference between two physiological races of Phytophthora nicotianae.</title>
        <authorList>
            <person name="Liu H."/>
            <person name="Ma X."/>
            <person name="Yu H."/>
            <person name="Fang D."/>
            <person name="Li Y."/>
            <person name="Wang X."/>
            <person name="Wang W."/>
            <person name="Dong Y."/>
            <person name="Xiao B."/>
        </authorList>
    </citation>
    <scope>NUCLEOTIDE SEQUENCE [LARGE SCALE GENOMIC DNA]</scope>
    <source>
        <strain evidence="4">race 1</strain>
    </source>
</reference>
<dbReference type="Proteomes" id="UP000054636">
    <property type="component" value="Unassembled WGS sequence"/>
</dbReference>